<organism evidence="5 6">
    <name type="scientific">Alkalicoccus saliphilus</name>
    <dbReference type="NCBI Taxonomy" id="200989"/>
    <lineage>
        <taxon>Bacteria</taxon>
        <taxon>Bacillati</taxon>
        <taxon>Bacillota</taxon>
        <taxon>Bacilli</taxon>
        <taxon>Bacillales</taxon>
        <taxon>Bacillaceae</taxon>
        <taxon>Alkalicoccus</taxon>
    </lineage>
</organism>
<sequence>MNHFFASINNDTLFVRYKISVLLRLLYPTTCCILVTIPSRRPAVNIYDLRGGRPMGRRPVPEETKQTLLDHFWKIYCEKPIEKITVREITDAAGFNRGTFYVYFTDVYNALQAIEDSILPGEEQFEEMIKDHHKGLDRHQSLEEFMDFYEQHGEKLQVLLGPNGDPTFVSRIKERVRRLLIPHSSELHKLNEKDRMKFEYMVEAEISSRLGIFTLWFSRGKDLPLEDLHQLVYDMEQKGSHQVGQEMLHRNDFR</sequence>
<dbReference type="InterPro" id="IPR050624">
    <property type="entry name" value="HTH-type_Tx_Regulator"/>
</dbReference>
<dbReference type="GO" id="GO:0003677">
    <property type="term" value="F:DNA binding"/>
    <property type="evidence" value="ECO:0007669"/>
    <property type="project" value="UniProtKB-UniRule"/>
</dbReference>
<dbReference type="Gene3D" id="1.10.357.10">
    <property type="entry name" value="Tetracycline Repressor, domain 2"/>
    <property type="match status" value="1"/>
</dbReference>
<evidence type="ECO:0000259" key="4">
    <source>
        <dbReference type="PROSITE" id="PS50977"/>
    </source>
</evidence>
<dbReference type="EMBL" id="PZJJ01000013">
    <property type="protein sequence ID" value="PTL38840.1"/>
    <property type="molecule type" value="Genomic_DNA"/>
</dbReference>
<dbReference type="PROSITE" id="PS50977">
    <property type="entry name" value="HTH_TETR_2"/>
    <property type="match status" value="1"/>
</dbReference>
<accession>A0A2T4U615</accession>
<feature type="domain" description="HTH tetR-type" evidence="4">
    <location>
        <begin position="62"/>
        <end position="122"/>
    </location>
</feature>
<dbReference type="SUPFAM" id="SSF46689">
    <property type="entry name" value="Homeodomain-like"/>
    <property type="match status" value="1"/>
</dbReference>
<evidence type="ECO:0000256" key="3">
    <source>
        <dbReference type="PROSITE-ProRule" id="PRU00335"/>
    </source>
</evidence>
<dbReference type="PANTHER" id="PTHR43479">
    <property type="entry name" value="ACREF/ENVCD OPERON REPRESSOR-RELATED"/>
    <property type="match status" value="1"/>
</dbReference>
<dbReference type="InterPro" id="IPR001647">
    <property type="entry name" value="HTH_TetR"/>
</dbReference>
<keyword evidence="2 3" id="KW-0238">DNA-binding</keyword>
<feature type="DNA-binding region" description="H-T-H motif" evidence="3">
    <location>
        <begin position="85"/>
        <end position="104"/>
    </location>
</feature>
<evidence type="ECO:0000313" key="5">
    <source>
        <dbReference type="EMBL" id="PTL38840.1"/>
    </source>
</evidence>
<name>A0A2T4U615_9BACI</name>
<gene>
    <name evidence="5" type="ORF">C6Y45_09400</name>
</gene>
<evidence type="ECO:0000256" key="2">
    <source>
        <dbReference type="ARBA" id="ARBA00023125"/>
    </source>
</evidence>
<reference evidence="5 6" key="1">
    <citation type="submission" date="2018-03" db="EMBL/GenBank/DDBJ databases">
        <title>Alkalicoccus saliphilus sp. nov., isolated from a mineral pool.</title>
        <authorList>
            <person name="Zhao B."/>
        </authorList>
    </citation>
    <scope>NUCLEOTIDE SEQUENCE [LARGE SCALE GENOMIC DNA]</scope>
    <source>
        <strain evidence="5 6">6AG</strain>
    </source>
</reference>
<evidence type="ECO:0000313" key="6">
    <source>
        <dbReference type="Proteomes" id="UP000240509"/>
    </source>
</evidence>
<dbReference type="PANTHER" id="PTHR43479:SF11">
    <property type="entry name" value="ACREF_ENVCD OPERON REPRESSOR-RELATED"/>
    <property type="match status" value="1"/>
</dbReference>
<dbReference type="Pfam" id="PF00440">
    <property type="entry name" value="TetR_N"/>
    <property type="match status" value="1"/>
</dbReference>
<dbReference type="AlphaFoldDB" id="A0A2T4U615"/>
<evidence type="ECO:0000256" key="1">
    <source>
        <dbReference type="ARBA" id="ARBA00022491"/>
    </source>
</evidence>
<dbReference type="Proteomes" id="UP000240509">
    <property type="component" value="Unassembled WGS sequence"/>
</dbReference>
<comment type="caution">
    <text evidence="5">The sequence shown here is derived from an EMBL/GenBank/DDBJ whole genome shotgun (WGS) entry which is preliminary data.</text>
</comment>
<dbReference type="InterPro" id="IPR009057">
    <property type="entry name" value="Homeodomain-like_sf"/>
</dbReference>
<proteinExistence type="predicted"/>
<protein>
    <submittedName>
        <fullName evidence="5">TetR/AcrR family transcriptional regulator</fullName>
    </submittedName>
</protein>
<keyword evidence="6" id="KW-1185">Reference proteome</keyword>
<keyword evidence="1" id="KW-0678">Repressor</keyword>